<dbReference type="RefSeq" id="WP_069700802.1">
    <property type="nucleotide sequence ID" value="NZ_MJAT01000001.1"/>
</dbReference>
<name>A0A1E5LA37_9FIRM</name>
<dbReference type="InterPro" id="IPR009078">
    <property type="entry name" value="Ferritin-like_SF"/>
</dbReference>
<dbReference type="EMBL" id="MJAT01000001">
    <property type="protein sequence ID" value="OEH86924.1"/>
    <property type="molecule type" value="Genomic_DNA"/>
</dbReference>
<keyword evidence="2" id="KW-1185">Reference proteome</keyword>
<accession>A0A1E5LA37</accession>
<sequence length="77" mass="9128">MSNMSPMKQMTLSEKDLMYINDELNTELLMVKRYHEAAQQVTDQELQHAFRQACDMHQRHYQTILSHLQGMSQGQMQ</sequence>
<dbReference type="SUPFAM" id="SSF47240">
    <property type="entry name" value="Ferritin-like"/>
    <property type="match status" value="1"/>
</dbReference>
<protein>
    <recommendedName>
        <fullName evidence="3">Spore coat protein</fullName>
    </recommendedName>
</protein>
<gene>
    <name evidence="1" type="ORF">BHU72_01290</name>
</gene>
<dbReference type="OrthoDB" id="1799385at2"/>
<evidence type="ECO:0000313" key="2">
    <source>
        <dbReference type="Proteomes" id="UP000095255"/>
    </source>
</evidence>
<dbReference type="STRING" id="1390249.BHU72_01290"/>
<comment type="caution">
    <text evidence="1">The sequence shown here is derived from an EMBL/GenBank/DDBJ whole genome shotgun (WGS) entry which is preliminary data.</text>
</comment>
<organism evidence="1 2">
    <name type="scientific">Desulfuribacillus stibiiarsenatis</name>
    <dbReference type="NCBI Taxonomy" id="1390249"/>
    <lineage>
        <taxon>Bacteria</taxon>
        <taxon>Bacillati</taxon>
        <taxon>Bacillota</taxon>
        <taxon>Desulfuribacillia</taxon>
        <taxon>Desulfuribacillales</taxon>
        <taxon>Desulfuribacillaceae</taxon>
        <taxon>Desulfuribacillus</taxon>
    </lineage>
</organism>
<dbReference type="Gene3D" id="6.10.140.1960">
    <property type="match status" value="1"/>
</dbReference>
<evidence type="ECO:0000313" key="1">
    <source>
        <dbReference type="EMBL" id="OEH86924.1"/>
    </source>
</evidence>
<dbReference type="Proteomes" id="UP000095255">
    <property type="component" value="Unassembled WGS sequence"/>
</dbReference>
<dbReference type="AlphaFoldDB" id="A0A1E5LA37"/>
<reference evidence="1 2" key="1">
    <citation type="submission" date="2016-09" db="EMBL/GenBank/DDBJ databases">
        <title>Desulfuribacillus arsenicus sp. nov., an obligately anaerobic, dissimilatory arsenic- and antimonate-reducing bacterium isolated from anoxic sediments.</title>
        <authorList>
            <person name="Abin C.A."/>
            <person name="Hollibaugh J.T."/>
        </authorList>
    </citation>
    <scope>NUCLEOTIDE SEQUENCE [LARGE SCALE GENOMIC DNA]</scope>
    <source>
        <strain evidence="1 2">MLFW-2</strain>
    </source>
</reference>
<proteinExistence type="predicted"/>
<evidence type="ECO:0008006" key="3">
    <source>
        <dbReference type="Google" id="ProtNLM"/>
    </source>
</evidence>